<reference evidence="15" key="2">
    <citation type="journal article" date="2022" name="Res Sq">
        <title>Comparative Genomics Reveals Insights into the Divergent Evolution of Astigmatic Mites and Household Pest Adaptations.</title>
        <authorList>
            <person name="Xiong Q."/>
            <person name="Wan A.T.-Y."/>
            <person name="Liu X.-Y."/>
            <person name="Fung C.S.-H."/>
            <person name="Xiao X."/>
            <person name="Malainual N."/>
            <person name="Hou J."/>
            <person name="Wang L."/>
            <person name="Wang M."/>
            <person name="Yang K."/>
            <person name="Cui Y."/>
            <person name="Leung E."/>
            <person name="Nong W."/>
            <person name="Shin S.-K."/>
            <person name="Au S."/>
            <person name="Jeong K.Y."/>
            <person name="Chew F.T."/>
            <person name="Hui J."/>
            <person name="Leung T.F."/>
            <person name="Tungtrongchitr A."/>
            <person name="Zhong N."/>
            <person name="Liu Z."/>
            <person name="Tsui S."/>
        </authorList>
    </citation>
    <scope>NUCLEOTIDE SEQUENCE</scope>
    <source>
        <strain evidence="15">Derf</strain>
        <tissue evidence="15">Whole organism</tissue>
    </source>
</reference>
<evidence type="ECO:0000256" key="7">
    <source>
        <dbReference type="ARBA" id="ARBA00023136"/>
    </source>
</evidence>
<dbReference type="InterPro" id="IPR038550">
    <property type="entry name" value="GPCR_3_9-Cys_sf"/>
</dbReference>
<dbReference type="FunFam" id="2.10.50.30:FF:000001">
    <property type="entry name" value="metabotropic glutamate receptor 1"/>
    <property type="match status" value="1"/>
</dbReference>
<dbReference type="CDD" id="cd15045">
    <property type="entry name" value="7tmC_mGluRs"/>
    <property type="match status" value="1"/>
</dbReference>
<evidence type="ECO:0000259" key="14">
    <source>
        <dbReference type="PROSITE" id="PS50259"/>
    </source>
</evidence>
<keyword evidence="3" id="KW-1003">Cell membrane</keyword>
<organism evidence="15 16">
    <name type="scientific">Dermatophagoides farinae</name>
    <name type="common">American house dust mite</name>
    <dbReference type="NCBI Taxonomy" id="6954"/>
    <lineage>
        <taxon>Eukaryota</taxon>
        <taxon>Metazoa</taxon>
        <taxon>Ecdysozoa</taxon>
        <taxon>Arthropoda</taxon>
        <taxon>Chelicerata</taxon>
        <taxon>Arachnida</taxon>
        <taxon>Acari</taxon>
        <taxon>Acariformes</taxon>
        <taxon>Sarcoptiformes</taxon>
        <taxon>Astigmata</taxon>
        <taxon>Psoroptidia</taxon>
        <taxon>Analgoidea</taxon>
        <taxon>Pyroglyphidae</taxon>
        <taxon>Dermatophagoidinae</taxon>
        <taxon>Dermatophagoides</taxon>
    </lineage>
</organism>
<dbReference type="SUPFAM" id="SSF53822">
    <property type="entry name" value="Periplasmic binding protein-like I"/>
    <property type="match status" value="1"/>
</dbReference>
<keyword evidence="10" id="KW-0807">Transducer</keyword>
<evidence type="ECO:0000256" key="10">
    <source>
        <dbReference type="ARBA" id="ARBA00023224"/>
    </source>
</evidence>
<gene>
    <name evidence="15" type="ORF">DERF_001975</name>
</gene>
<feature type="transmembrane region" description="Helical" evidence="13">
    <location>
        <begin position="685"/>
        <end position="705"/>
    </location>
</feature>
<proteinExistence type="inferred from homology"/>
<dbReference type="PROSITE" id="PS50259">
    <property type="entry name" value="G_PROTEIN_RECEP_F3_4"/>
    <property type="match status" value="1"/>
</dbReference>
<evidence type="ECO:0000256" key="6">
    <source>
        <dbReference type="ARBA" id="ARBA00023040"/>
    </source>
</evidence>
<keyword evidence="9" id="KW-0325">Glycoprotein</keyword>
<evidence type="ECO:0000313" key="15">
    <source>
        <dbReference type="EMBL" id="KAH9527998.1"/>
    </source>
</evidence>
<dbReference type="Pfam" id="PF07562">
    <property type="entry name" value="NCD3G"/>
    <property type="match status" value="1"/>
</dbReference>
<dbReference type="Pfam" id="PF00003">
    <property type="entry name" value="7tm_3"/>
    <property type="match status" value="1"/>
</dbReference>
<comment type="caution">
    <text evidence="15">The sequence shown here is derived from an EMBL/GenBank/DDBJ whole genome shotgun (WGS) entry which is preliminary data.</text>
</comment>
<comment type="function">
    <text evidence="11">G-protein coupled receptor for glutamate. Ligand binding causes a conformation change that triggers signaling via guanine nucleotide-binding proteins (G proteins) and modulates the activity of down-stream effectors.</text>
</comment>
<feature type="transmembrane region" description="Helical" evidence="13">
    <location>
        <begin position="805"/>
        <end position="824"/>
    </location>
</feature>
<keyword evidence="16" id="KW-1185">Reference proteome</keyword>
<dbReference type="GO" id="GO:0005886">
    <property type="term" value="C:plasma membrane"/>
    <property type="evidence" value="ECO:0007669"/>
    <property type="project" value="UniProtKB-SubCell"/>
</dbReference>
<dbReference type="InterPro" id="IPR000337">
    <property type="entry name" value="GPCR_3"/>
</dbReference>
<name>A0A922IBY0_DERFA</name>
<dbReference type="InterPro" id="IPR028082">
    <property type="entry name" value="Peripla_BP_I"/>
</dbReference>
<feature type="compositionally biased region" description="Low complexity" evidence="12">
    <location>
        <begin position="1156"/>
        <end position="1180"/>
    </location>
</feature>
<dbReference type="PRINTS" id="PR00593">
    <property type="entry name" value="MTABOTROPICR"/>
</dbReference>
<dbReference type="EMBL" id="ASGP02000001">
    <property type="protein sequence ID" value="KAH9527998.1"/>
    <property type="molecule type" value="Genomic_DNA"/>
</dbReference>
<dbReference type="InterPro" id="IPR001828">
    <property type="entry name" value="ANF_lig-bd_rcpt"/>
</dbReference>
<protein>
    <recommendedName>
        <fullName evidence="14">G-protein coupled receptors family 3 profile domain-containing protein</fullName>
    </recommendedName>
</protein>
<dbReference type="PROSITE" id="PS00980">
    <property type="entry name" value="G_PROTEIN_RECEP_F3_2"/>
    <property type="match status" value="1"/>
</dbReference>
<dbReference type="Pfam" id="PF01094">
    <property type="entry name" value="ANF_receptor"/>
    <property type="match status" value="1"/>
</dbReference>
<evidence type="ECO:0000313" key="16">
    <source>
        <dbReference type="Proteomes" id="UP000790347"/>
    </source>
</evidence>
<keyword evidence="8" id="KW-0675">Receptor</keyword>
<evidence type="ECO:0000256" key="9">
    <source>
        <dbReference type="ARBA" id="ARBA00023180"/>
    </source>
</evidence>
<evidence type="ECO:0000256" key="3">
    <source>
        <dbReference type="ARBA" id="ARBA00022475"/>
    </source>
</evidence>
<reference evidence="15" key="1">
    <citation type="submission" date="2013-05" db="EMBL/GenBank/DDBJ databases">
        <authorList>
            <person name="Yim A.K.Y."/>
            <person name="Chan T.F."/>
            <person name="Ji K.M."/>
            <person name="Liu X.Y."/>
            <person name="Zhou J.W."/>
            <person name="Li R.Q."/>
            <person name="Yang K.Y."/>
            <person name="Li J."/>
            <person name="Li M."/>
            <person name="Law P.T.W."/>
            <person name="Wu Y.L."/>
            <person name="Cai Z.L."/>
            <person name="Qin H."/>
            <person name="Bao Y."/>
            <person name="Leung R.K.K."/>
            <person name="Ng P.K.S."/>
            <person name="Zou J."/>
            <person name="Zhong X.J."/>
            <person name="Ran P.X."/>
            <person name="Zhong N.S."/>
            <person name="Liu Z.G."/>
            <person name="Tsui S.K.W."/>
        </authorList>
    </citation>
    <scope>NUCLEOTIDE SEQUENCE</scope>
    <source>
        <strain evidence="15">Derf</strain>
        <tissue evidence="15">Whole organism</tissue>
    </source>
</reference>
<dbReference type="CDD" id="cd06362">
    <property type="entry name" value="PBP1_mGluR"/>
    <property type="match status" value="1"/>
</dbReference>
<keyword evidence="4 13" id="KW-0812">Transmembrane</keyword>
<evidence type="ECO:0000256" key="2">
    <source>
        <dbReference type="ARBA" id="ARBA00007242"/>
    </source>
</evidence>
<keyword evidence="6" id="KW-0297">G-protein coupled receptor</keyword>
<dbReference type="Gene3D" id="2.10.50.30">
    <property type="entry name" value="GPCR, family 3, nine cysteines domain"/>
    <property type="match status" value="1"/>
</dbReference>
<dbReference type="InterPro" id="IPR011500">
    <property type="entry name" value="GPCR_3_9-Cys_dom"/>
</dbReference>
<dbReference type="InterPro" id="IPR017978">
    <property type="entry name" value="GPCR_3_C"/>
</dbReference>
<dbReference type="GO" id="GO:0004930">
    <property type="term" value="F:G protein-coupled receptor activity"/>
    <property type="evidence" value="ECO:0007669"/>
    <property type="project" value="UniProtKB-KW"/>
</dbReference>
<feature type="domain" description="G-protein coupled receptors family 3 profile" evidence="14">
    <location>
        <begin position="647"/>
        <end position="904"/>
    </location>
</feature>
<feature type="region of interest" description="Disordered" evidence="12">
    <location>
        <begin position="1152"/>
        <end position="1195"/>
    </location>
</feature>
<keyword evidence="5 13" id="KW-1133">Transmembrane helix</keyword>
<feature type="region of interest" description="Disordered" evidence="12">
    <location>
        <begin position="405"/>
        <end position="427"/>
    </location>
</feature>
<dbReference type="Proteomes" id="UP000790347">
    <property type="component" value="Unassembled WGS sequence"/>
</dbReference>
<dbReference type="InterPro" id="IPR000162">
    <property type="entry name" value="GPCR_3_mtglu_rcpt"/>
</dbReference>
<comment type="subcellular location">
    <subcellularLocation>
        <location evidence="1">Cell membrane</location>
        <topology evidence="1">Multi-pass membrane protein</topology>
    </subcellularLocation>
</comment>
<dbReference type="Gene3D" id="3.40.50.2300">
    <property type="match status" value="2"/>
</dbReference>
<feature type="transmembrane region" description="Helical" evidence="13">
    <location>
        <begin position="758"/>
        <end position="777"/>
    </location>
</feature>
<feature type="transmembrane region" description="Helical" evidence="13">
    <location>
        <begin position="646"/>
        <end position="673"/>
    </location>
</feature>
<comment type="similarity">
    <text evidence="2">Belongs to the G-protein coupled receptor 3 family.</text>
</comment>
<evidence type="ECO:0000256" key="11">
    <source>
        <dbReference type="ARBA" id="ARBA00054813"/>
    </source>
</evidence>
<dbReference type="FunFam" id="3.40.50.2300:FF:000145">
    <property type="entry name" value="Glutamate receptor, metabotropic"/>
    <property type="match status" value="1"/>
</dbReference>
<evidence type="ECO:0000256" key="5">
    <source>
        <dbReference type="ARBA" id="ARBA00022989"/>
    </source>
</evidence>
<evidence type="ECO:0000256" key="4">
    <source>
        <dbReference type="ARBA" id="ARBA00022692"/>
    </source>
</evidence>
<dbReference type="InterPro" id="IPR050726">
    <property type="entry name" value="mGluR"/>
</dbReference>
<evidence type="ECO:0000256" key="1">
    <source>
        <dbReference type="ARBA" id="ARBA00004651"/>
    </source>
</evidence>
<dbReference type="PANTHER" id="PTHR24060">
    <property type="entry name" value="METABOTROPIC GLUTAMATE RECEPTOR"/>
    <property type="match status" value="1"/>
</dbReference>
<feature type="transmembrane region" description="Helical" evidence="13">
    <location>
        <begin position="836"/>
        <end position="860"/>
    </location>
</feature>
<sequence length="1250" mass="141684">MGNCYDNTMMIELKQTTRLLLQSINDDLSKQQKQTNRMAEYPGDIMLGAVFPIHQHDTTNYSCGILQTEGIQQLEAMIYVLDRINNDPNILPGIRLGALAVDSCDSPHHALEQTIDFIKSFVARSNRRLIRPEFHCQDQTAALYKNGELDRIVGIIGGQSSEVSLQLANLLRLFHIPQVSYMSTSSTLSDERLYQYFLRTVPSDTNQVDAIIDILRQVYCSFSILLFLIKFNWTYVSVVYSDTEYGNNGYDLLTTAAARYNICLSSPQAINVERFRQIDYDNLITTLMHKINARVVIVYTDSHVARKIMKAAKRRLNKNGGRLDRFIWIASDAWCCRDFVVHGLEPVVEGTISVTPLHYPLNGFADYFRSLRPDYPPERDQLNPWFREFWERHFRCKLMIDESSDNINGDGGTTTSSTDSESESKESPEMVFCNQSLKLDVTKHQHHQHLQQSPSLHFVRDAFYSFAMTLNQIHQKVCNGTAGLCDEMKELIISGEYIIEQLRKVQFRDEGGRLFRFQKNGDAPPRYTIVNFQRLSNGTYQWRPVGNYMISENDNRARLKLEMELLQFKHDMNRFPESFCSEPCSKGQAKLQLEGDTCCWLCTNCSQYQYLLDEFHCEECPLGTLPDVNKTKCHLVPTIYLSWTEWWTISSIIFAIAGMLATIGTWIVFFYYAETPIMKASGRELSNLHLAGIFLSFAVTFVILAKPTPLTCGLTRFFLGFCYTICYAAIVTKTNRISRIFTHRSCQRPKFTSPQSQLVITSLLISVQILINIFWFFHTPPDTKLVYSNREIALLICSGSDHLNYLISLIYPFILIGFCTVYAFKTRKCPEGFNEARYITFTNYTTCVVWFAFLPLYVMLSITTPLRAITLSSLLSVSGAVQLCCLFVPKMYIALLKPEKNTRETVMCGGHRSLVFNMPVAHHHRRYHHHHYHHHNHHHRSNSHEMHKQWHHSTRPSAASTDGQIITAMVTETNDNDKNNNYVGSNINNNVANGNSIKNPSTISNTSMMMMMMANDETSATIVKNGDCNSSGNCNDKQIIMIEPYSTSSDIDTTTTALTATSLKSMNITFSNNNNNQTLKLNNSRLKSGSIVSMPDKLSIPEEEQNDCNDGNIENSVISKNPIFISDEQQHFNQRSQSACAAVIANGQTKDNEFHSSLSSSPSSTSSSSSNNRSNSSSMSLIFSPPPTQSSPLNNGLIKIKKHNTKAVLKNGHQCWPSIKLDGNSSSPTSTINDSAHHSHTQTTIADDIE</sequence>
<evidence type="ECO:0000256" key="13">
    <source>
        <dbReference type="SAM" id="Phobius"/>
    </source>
</evidence>
<feature type="region of interest" description="Disordered" evidence="12">
    <location>
        <begin position="1217"/>
        <end position="1250"/>
    </location>
</feature>
<feature type="compositionally biased region" description="Polar residues" evidence="12">
    <location>
        <begin position="1223"/>
        <end position="1234"/>
    </location>
</feature>
<accession>A0A922IBY0</accession>
<dbReference type="AlphaFoldDB" id="A0A922IBY0"/>
<keyword evidence="7 13" id="KW-0472">Membrane</keyword>
<dbReference type="PRINTS" id="PR00248">
    <property type="entry name" value="GPCRMGR"/>
</dbReference>
<dbReference type="InterPro" id="IPR017979">
    <property type="entry name" value="GPCR_3_CS"/>
</dbReference>
<evidence type="ECO:0000256" key="12">
    <source>
        <dbReference type="SAM" id="MobiDB-lite"/>
    </source>
</evidence>
<feature type="transmembrane region" description="Helical" evidence="13">
    <location>
        <begin position="717"/>
        <end position="737"/>
    </location>
</feature>
<evidence type="ECO:0000256" key="8">
    <source>
        <dbReference type="ARBA" id="ARBA00023170"/>
    </source>
</evidence>
<feature type="compositionally biased region" description="Polar residues" evidence="12">
    <location>
        <begin position="1241"/>
        <end position="1250"/>
    </location>
</feature>